<evidence type="ECO:0000256" key="17">
    <source>
        <dbReference type="ARBA" id="ARBA00047493"/>
    </source>
</evidence>
<evidence type="ECO:0000256" key="9">
    <source>
        <dbReference type="ARBA" id="ARBA00022723"/>
    </source>
</evidence>
<dbReference type="Pfam" id="PF02875">
    <property type="entry name" value="Mur_ligase_C"/>
    <property type="match status" value="1"/>
</dbReference>
<evidence type="ECO:0000256" key="12">
    <source>
        <dbReference type="ARBA" id="ARBA00022842"/>
    </source>
</evidence>
<comment type="similarity">
    <text evidence="4 21">Belongs to the folylpolyglutamate synthase family.</text>
</comment>
<dbReference type="InterPro" id="IPR036615">
    <property type="entry name" value="Mur_ligase_C_dom_sf"/>
</dbReference>
<evidence type="ECO:0000256" key="5">
    <source>
        <dbReference type="ARBA" id="ARBA00013023"/>
    </source>
</evidence>
<comment type="catalytic activity">
    <reaction evidence="19">
        <text>(6R)-5,10-methylenetetrahydrofolyl-(gamma-L-Glu)(n) + L-glutamate + ATP = (6R)-5,10-methylenetetrahydrofolyl-(gamma-L-Glu)(n+1) + ADP + phosphate + H(+)</text>
        <dbReference type="Rhea" id="RHEA:51912"/>
        <dbReference type="Rhea" id="RHEA-COMP:13257"/>
        <dbReference type="Rhea" id="RHEA-COMP:13258"/>
        <dbReference type="ChEBI" id="CHEBI:15378"/>
        <dbReference type="ChEBI" id="CHEBI:29985"/>
        <dbReference type="ChEBI" id="CHEBI:30616"/>
        <dbReference type="ChEBI" id="CHEBI:43474"/>
        <dbReference type="ChEBI" id="CHEBI:136572"/>
        <dbReference type="ChEBI" id="CHEBI:456216"/>
        <dbReference type="EC" id="6.3.2.17"/>
    </reaction>
</comment>
<evidence type="ECO:0000256" key="4">
    <source>
        <dbReference type="ARBA" id="ARBA00008276"/>
    </source>
</evidence>
<dbReference type="AlphaFoldDB" id="U7DEM2"/>
<evidence type="ECO:0000256" key="8">
    <source>
        <dbReference type="ARBA" id="ARBA00022598"/>
    </source>
</evidence>
<evidence type="ECO:0000256" key="14">
    <source>
        <dbReference type="ARBA" id="ARBA00030048"/>
    </source>
</evidence>
<dbReference type="PANTHER" id="PTHR11136">
    <property type="entry name" value="FOLYLPOLYGLUTAMATE SYNTHASE-RELATED"/>
    <property type="match status" value="1"/>
</dbReference>
<evidence type="ECO:0000256" key="15">
    <source>
        <dbReference type="ARBA" id="ARBA00030592"/>
    </source>
</evidence>
<dbReference type="PANTHER" id="PTHR11136:SF0">
    <property type="entry name" value="DIHYDROFOLATE SYNTHETASE-RELATED"/>
    <property type="match status" value="1"/>
</dbReference>
<accession>U7DEM2</accession>
<dbReference type="PIRSF" id="PIRSF001563">
    <property type="entry name" value="Folylpolyglu_synth"/>
    <property type="match status" value="1"/>
</dbReference>
<dbReference type="eggNOG" id="COG0285">
    <property type="taxonomic scope" value="Bacteria"/>
</dbReference>
<comment type="catalytic activity">
    <reaction evidence="20">
        <text>7,8-dihydropteroate + L-glutamate + ATP = 7,8-dihydrofolate + ADP + phosphate + H(+)</text>
        <dbReference type="Rhea" id="RHEA:23584"/>
        <dbReference type="ChEBI" id="CHEBI:15378"/>
        <dbReference type="ChEBI" id="CHEBI:17839"/>
        <dbReference type="ChEBI" id="CHEBI:29985"/>
        <dbReference type="ChEBI" id="CHEBI:30616"/>
        <dbReference type="ChEBI" id="CHEBI:43474"/>
        <dbReference type="ChEBI" id="CHEBI:57451"/>
        <dbReference type="ChEBI" id="CHEBI:456216"/>
        <dbReference type="EC" id="6.3.2.12"/>
    </reaction>
</comment>
<evidence type="ECO:0000256" key="11">
    <source>
        <dbReference type="ARBA" id="ARBA00022840"/>
    </source>
</evidence>
<organism evidence="24 25">
    <name type="scientific">Chitinivibrio alkaliphilus ACht1</name>
    <dbReference type="NCBI Taxonomy" id="1313304"/>
    <lineage>
        <taxon>Bacteria</taxon>
        <taxon>Pseudomonadati</taxon>
        <taxon>Fibrobacterota</taxon>
        <taxon>Chitinivibrionia</taxon>
        <taxon>Chitinivibrionales</taxon>
        <taxon>Chitinivibrionaceae</taxon>
        <taxon>Chitinivibrio</taxon>
    </lineage>
</organism>
<dbReference type="RefSeq" id="WP_022635746.1">
    <property type="nucleotide sequence ID" value="NZ_ASJR01000001.1"/>
</dbReference>
<evidence type="ECO:0000256" key="3">
    <source>
        <dbReference type="ARBA" id="ARBA00005150"/>
    </source>
</evidence>
<dbReference type="Gene3D" id="3.40.1190.10">
    <property type="entry name" value="Mur-like, catalytic domain"/>
    <property type="match status" value="1"/>
</dbReference>
<dbReference type="GO" id="GO:0004326">
    <property type="term" value="F:tetrahydrofolylpolyglutamate synthase activity"/>
    <property type="evidence" value="ECO:0007669"/>
    <property type="project" value="UniProtKB-EC"/>
</dbReference>
<dbReference type="GO" id="GO:0046656">
    <property type="term" value="P:folic acid biosynthetic process"/>
    <property type="evidence" value="ECO:0007669"/>
    <property type="project" value="UniProtKB-KW"/>
</dbReference>
<dbReference type="OrthoDB" id="9809356at2"/>
<keyword evidence="11 21" id="KW-0067">ATP-binding</keyword>
<dbReference type="EMBL" id="ASJR01000001">
    <property type="protein sequence ID" value="ERP39386.1"/>
    <property type="molecule type" value="Genomic_DNA"/>
</dbReference>
<dbReference type="PATRIC" id="fig|1313304.3.peg.175"/>
<evidence type="ECO:0000313" key="24">
    <source>
        <dbReference type="EMBL" id="ERP39386.1"/>
    </source>
</evidence>
<feature type="domain" description="Mur ligase C-terminal" evidence="22">
    <location>
        <begin position="281"/>
        <end position="389"/>
    </location>
</feature>
<gene>
    <name evidence="24" type="ORF">CALK_0186</name>
</gene>
<evidence type="ECO:0000256" key="13">
    <source>
        <dbReference type="ARBA" id="ARBA00022909"/>
    </source>
</evidence>
<evidence type="ECO:0000256" key="6">
    <source>
        <dbReference type="ARBA" id="ARBA00013025"/>
    </source>
</evidence>
<evidence type="ECO:0000256" key="7">
    <source>
        <dbReference type="ARBA" id="ARBA00019357"/>
    </source>
</evidence>
<dbReference type="GO" id="GO:0046872">
    <property type="term" value="F:metal ion binding"/>
    <property type="evidence" value="ECO:0007669"/>
    <property type="project" value="UniProtKB-KW"/>
</dbReference>
<dbReference type="SUPFAM" id="SSF53244">
    <property type="entry name" value="MurD-like peptide ligases, peptide-binding domain"/>
    <property type="match status" value="1"/>
</dbReference>
<evidence type="ECO:0000256" key="16">
    <source>
        <dbReference type="ARBA" id="ARBA00032510"/>
    </source>
</evidence>
<comment type="pathway">
    <text evidence="3">Cofactor biosynthesis; tetrahydrofolylpolyglutamate biosynthesis.</text>
</comment>
<evidence type="ECO:0000256" key="20">
    <source>
        <dbReference type="ARBA" id="ARBA00049161"/>
    </source>
</evidence>
<evidence type="ECO:0000256" key="18">
    <source>
        <dbReference type="ARBA" id="ARBA00047808"/>
    </source>
</evidence>
<dbReference type="Proteomes" id="UP000017148">
    <property type="component" value="Unassembled WGS sequence"/>
</dbReference>
<keyword evidence="12" id="KW-0460">Magnesium</keyword>
<evidence type="ECO:0000256" key="10">
    <source>
        <dbReference type="ARBA" id="ARBA00022741"/>
    </source>
</evidence>
<comment type="function">
    <text evidence="1">Functions in two distinct reactions of the de novo folate biosynthetic pathway. Catalyzes the addition of a glutamate residue to dihydropteroate (7,8-dihydropteroate or H2Pte) to form dihydrofolate (7,8-dihydrofolate monoglutamate or H2Pte-Glu). Also catalyzes successive additions of L-glutamate to tetrahydrofolate or 10-formyltetrahydrofolate or 5,10-methylenetetrahydrofolate, leading to folylpolyglutamate derivatives.</text>
</comment>
<comment type="catalytic activity">
    <reaction evidence="17">
        <text>(6S)-5,6,7,8-tetrahydrofolyl-(gamma-L-Glu)(n) + L-glutamate + ATP = (6S)-5,6,7,8-tetrahydrofolyl-(gamma-L-Glu)(n+1) + ADP + phosphate + H(+)</text>
        <dbReference type="Rhea" id="RHEA:10580"/>
        <dbReference type="Rhea" id="RHEA-COMP:14738"/>
        <dbReference type="Rhea" id="RHEA-COMP:14740"/>
        <dbReference type="ChEBI" id="CHEBI:15378"/>
        <dbReference type="ChEBI" id="CHEBI:29985"/>
        <dbReference type="ChEBI" id="CHEBI:30616"/>
        <dbReference type="ChEBI" id="CHEBI:43474"/>
        <dbReference type="ChEBI" id="CHEBI:141005"/>
        <dbReference type="ChEBI" id="CHEBI:456216"/>
        <dbReference type="EC" id="6.3.2.17"/>
    </reaction>
</comment>
<dbReference type="InterPro" id="IPR036565">
    <property type="entry name" value="Mur-like_cat_sf"/>
</dbReference>
<dbReference type="EC" id="6.3.2.12" evidence="5"/>
<sequence length="408" mass="45456">MNKEAVLKDIFLRRRRGIRPGLERMKRVLHAVGDPQKRYGVIHIAGTNGKGSSSAMAAAVLRAAGFHTGLFTSPHICDFRERFCINGTPVADTEWMTLWEEVRPLCDREELTFFEISTLLALLLFAAHRCEWVVLETGMGGRLDATNCLIPEVACITSISMDHMEYLGNTLTEIAEEKLGIVKPGVPVVVSALNSTAVHEQGKRRAHEIGATYIPGMRPLHVRFEGAVQYITYEYGEEYMLPLLGEVQASNLGTIIPALKQVGISSEIIRTGIQDVYIPARIERFMHGGKEYLFDTCHTPEAVENVCRLVSDSNDWGCIIGMMKDKDYTGVLSIVERTFKDIAAIRLTTPRSLSPALLQQQIPRAHCCDTFQDASAYLSNCSKILVMGSFYTVEQGYYAVGRRPYDSV</sequence>
<evidence type="ECO:0000259" key="23">
    <source>
        <dbReference type="Pfam" id="PF08245"/>
    </source>
</evidence>
<dbReference type="STRING" id="1313304.CALK_0186"/>
<proteinExistence type="inferred from homology"/>
<dbReference type="EC" id="6.3.2.17" evidence="6"/>
<evidence type="ECO:0000256" key="2">
    <source>
        <dbReference type="ARBA" id="ARBA00004799"/>
    </source>
</evidence>
<comment type="catalytic activity">
    <reaction evidence="18">
        <text>10-formyltetrahydrofolyl-(gamma-L-Glu)(n) + L-glutamate + ATP = 10-formyltetrahydrofolyl-(gamma-L-Glu)(n+1) + ADP + phosphate + H(+)</text>
        <dbReference type="Rhea" id="RHEA:51904"/>
        <dbReference type="Rhea" id="RHEA-COMP:13088"/>
        <dbReference type="Rhea" id="RHEA-COMP:14300"/>
        <dbReference type="ChEBI" id="CHEBI:15378"/>
        <dbReference type="ChEBI" id="CHEBI:29985"/>
        <dbReference type="ChEBI" id="CHEBI:30616"/>
        <dbReference type="ChEBI" id="CHEBI:43474"/>
        <dbReference type="ChEBI" id="CHEBI:134413"/>
        <dbReference type="ChEBI" id="CHEBI:456216"/>
        <dbReference type="EC" id="6.3.2.17"/>
    </reaction>
</comment>
<keyword evidence="25" id="KW-1185">Reference proteome</keyword>
<evidence type="ECO:0000256" key="21">
    <source>
        <dbReference type="PIRNR" id="PIRNR001563"/>
    </source>
</evidence>
<feature type="domain" description="Mur ligase central" evidence="23">
    <location>
        <begin position="44"/>
        <end position="187"/>
    </location>
</feature>
<evidence type="ECO:0000256" key="1">
    <source>
        <dbReference type="ARBA" id="ARBA00002714"/>
    </source>
</evidence>
<evidence type="ECO:0000313" key="25">
    <source>
        <dbReference type="Proteomes" id="UP000017148"/>
    </source>
</evidence>
<keyword evidence="10 21" id="KW-0547">Nucleotide-binding</keyword>
<dbReference type="Gene3D" id="3.90.190.20">
    <property type="entry name" value="Mur ligase, C-terminal domain"/>
    <property type="match status" value="1"/>
</dbReference>
<dbReference type="NCBIfam" id="TIGR01499">
    <property type="entry name" value="folC"/>
    <property type="match status" value="1"/>
</dbReference>
<dbReference type="GO" id="GO:0005524">
    <property type="term" value="F:ATP binding"/>
    <property type="evidence" value="ECO:0007669"/>
    <property type="project" value="UniProtKB-KW"/>
</dbReference>
<reference evidence="24 25" key="1">
    <citation type="journal article" date="2013" name="Environ. Microbiol.">
        <title>Genome analysis of Chitinivibrio alkaliphilus gen. nov., sp. nov., a novel extremely haloalkaliphilic anaerobic chitinolytic bacterium from the candidate phylum Termite Group 3.</title>
        <authorList>
            <person name="Sorokin D.Y."/>
            <person name="Gumerov V.M."/>
            <person name="Rakitin A.L."/>
            <person name="Beletsky A.V."/>
            <person name="Damste J.S."/>
            <person name="Muyzer G."/>
            <person name="Mardanov A.V."/>
            <person name="Ravin N.V."/>
        </authorList>
    </citation>
    <scope>NUCLEOTIDE SEQUENCE [LARGE SCALE GENOMIC DNA]</scope>
    <source>
        <strain evidence="24 25">ACht1</strain>
    </source>
</reference>
<comment type="pathway">
    <text evidence="2">Cofactor biosynthesis; tetrahydrofolate biosynthesis; 7,8-dihydrofolate from 2-amino-4-hydroxy-6-hydroxymethyl-7,8-dihydropteridine diphosphate and 4-aminobenzoate: step 2/2.</text>
</comment>
<dbReference type="InterPro" id="IPR001645">
    <property type="entry name" value="Folylpolyglutamate_synth"/>
</dbReference>
<keyword evidence="9" id="KW-0479">Metal-binding</keyword>
<comment type="caution">
    <text evidence="24">The sequence shown here is derived from an EMBL/GenBank/DDBJ whole genome shotgun (WGS) entry which is preliminary data.</text>
</comment>
<dbReference type="InterPro" id="IPR013221">
    <property type="entry name" value="Mur_ligase_cen"/>
</dbReference>
<dbReference type="Pfam" id="PF08245">
    <property type="entry name" value="Mur_ligase_M"/>
    <property type="match status" value="1"/>
</dbReference>
<evidence type="ECO:0000259" key="22">
    <source>
        <dbReference type="Pfam" id="PF02875"/>
    </source>
</evidence>
<keyword evidence="8 21" id="KW-0436">Ligase</keyword>
<dbReference type="GO" id="GO:0008841">
    <property type="term" value="F:dihydrofolate synthase activity"/>
    <property type="evidence" value="ECO:0007669"/>
    <property type="project" value="UniProtKB-EC"/>
</dbReference>
<protein>
    <recommendedName>
        <fullName evidence="7">Dihydrofolate synthase/folylpolyglutamate synthase</fullName>
        <ecNumber evidence="5">6.3.2.12</ecNumber>
        <ecNumber evidence="6">6.3.2.17</ecNumber>
    </recommendedName>
    <alternativeName>
        <fullName evidence="16">Folylpoly-gamma-glutamate synthetase-dihydrofolate synthetase</fullName>
    </alternativeName>
    <alternativeName>
        <fullName evidence="14">Folylpolyglutamate synthetase</fullName>
    </alternativeName>
    <alternativeName>
        <fullName evidence="15">Tetrahydrofolylpolyglutamate synthase</fullName>
    </alternativeName>
</protein>
<dbReference type="InterPro" id="IPR004101">
    <property type="entry name" value="Mur_ligase_C"/>
</dbReference>
<keyword evidence="13" id="KW-0289">Folate biosynthesis</keyword>
<evidence type="ECO:0000256" key="19">
    <source>
        <dbReference type="ARBA" id="ARBA00049035"/>
    </source>
</evidence>
<dbReference type="GO" id="GO:0005737">
    <property type="term" value="C:cytoplasm"/>
    <property type="evidence" value="ECO:0007669"/>
    <property type="project" value="TreeGrafter"/>
</dbReference>
<name>U7DEM2_9BACT</name>
<dbReference type="SUPFAM" id="SSF53623">
    <property type="entry name" value="MurD-like peptide ligases, catalytic domain"/>
    <property type="match status" value="1"/>
</dbReference>